<evidence type="ECO:0000313" key="2">
    <source>
        <dbReference type="Proteomes" id="UP000298663"/>
    </source>
</evidence>
<accession>A0A4U5LQ45</accession>
<name>A0A4U5LQ45_STECR</name>
<gene>
    <name evidence="1" type="ORF">L596_030676</name>
</gene>
<reference evidence="1 2" key="2">
    <citation type="journal article" date="2019" name="G3 (Bethesda)">
        <title>Hybrid Assembly of the Genome of the Entomopathogenic Nematode Steinernema carpocapsae Identifies the X-Chromosome.</title>
        <authorList>
            <person name="Serra L."/>
            <person name="Macchietto M."/>
            <person name="Macias-Munoz A."/>
            <person name="McGill C.J."/>
            <person name="Rodriguez I.M."/>
            <person name="Rodriguez B."/>
            <person name="Murad R."/>
            <person name="Mortazavi A."/>
        </authorList>
    </citation>
    <scope>NUCLEOTIDE SEQUENCE [LARGE SCALE GENOMIC DNA]</scope>
    <source>
        <strain evidence="1 2">ALL</strain>
    </source>
</reference>
<proteinExistence type="predicted"/>
<keyword evidence="2" id="KW-1185">Reference proteome</keyword>
<dbReference type="Proteomes" id="UP000298663">
    <property type="component" value="Unassembled WGS sequence"/>
</dbReference>
<dbReference type="EMBL" id="AZBU02000014">
    <property type="protein sequence ID" value="TKR58052.1"/>
    <property type="molecule type" value="Genomic_DNA"/>
</dbReference>
<reference evidence="1 2" key="1">
    <citation type="journal article" date="2015" name="Genome Biol.">
        <title>Comparative genomics of Steinernema reveals deeply conserved gene regulatory networks.</title>
        <authorList>
            <person name="Dillman A.R."/>
            <person name="Macchietto M."/>
            <person name="Porter C.F."/>
            <person name="Rogers A."/>
            <person name="Williams B."/>
            <person name="Antoshechkin I."/>
            <person name="Lee M.M."/>
            <person name="Goodwin Z."/>
            <person name="Lu X."/>
            <person name="Lewis E.E."/>
            <person name="Goodrich-Blair H."/>
            <person name="Stock S.P."/>
            <person name="Adams B.J."/>
            <person name="Sternberg P.W."/>
            <person name="Mortazavi A."/>
        </authorList>
    </citation>
    <scope>NUCLEOTIDE SEQUENCE [LARGE SCALE GENOMIC DNA]</scope>
    <source>
        <strain evidence="1 2">ALL</strain>
    </source>
</reference>
<organism evidence="1 2">
    <name type="scientific">Steinernema carpocapsae</name>
    <name type="common">Entomopathogenic nematode</name>
    <dbReference type="NCBI Taxonomy" id="34508"/>
    <lineage>
        <taxon>Eukaryota</taxon>
        <taxon>Metazoa</taxon>
        <taxon>Ecdysozoa</taxon>
        <taxon>Nematoda</taxon>
        <taxon>Chromadorea</taxon>
        <taxon>Rhabditida</taxon>
        <taxon>Tylenchina</taxon>
        <taxon>Panagrolaimomorpha</taxon>
        <taxon>Strongyloidoidea</taxon>
        <taxon>Steinernematidae</taxon>
        <taxon>Steinernema</taxon>
    </lineage>
</organism>
<evidence type="ECO:0000313" key="1">
    <source>
        <dbReference type="EMBL" id="TKR58052.1"/>
    </source>
</evidence>
<comment type="caution">
    <text evidence="1">The sequence shown here is derived from an EMBL/GenBank/DDBJ whole genome shotgun (WGS) entry which is preliminary data.</text>
</comment>
<dbReference type="AlphaFoldDB" id="A0A4U5LQ45"/>
<protein>
    <submittedName>
        <fullName evidence="1">Uncharacterized protein</fullName>
    </submittedName>
</protein>
<sequence>MRIRLVDEKLRELRFMSLVDYQNPNPNWRGLKPRLSLSLPTGAKKNIMKAENEAVQQHFEKTVKHLDDEVQFPFKEGMREQVPSNYAIATKRLKSTYNLYKRVLLTLNRVIVN</sequence>